<feature type="transmembrane region" description="Helical" evidence="8">
    <location>
        <begin position="250"/>
        <end position="274"/>
    </location>
</feature>
<evidence type="ECO:0000256" key="6">
    <source>
        <dbReference type="ARBA" id="ARBA00022989"/>
    </source>
</evidence>
<evidence type="ECO:0000256" key="2">
    <source>
        <dbReference type="ARBA" id="ARBA00022475"/>
    </source>
</evidence>
<keyword evidence="5 8" id="KW-0812">Transmembrane</keyword>
<feature type="transmembrane region" description="Helical" evidence="8">
    <location>
        <begin position="139"/>
        <end position="157"/>
    </location>
</feature>
<evidence type="ECO:0000256" key="1">
    <source>
        <dbReference type="ARBA" id="ARBA00004651"/>
    </source>
</evidence>
<evidence type="ECO:0000256" key="3">
    <source>
        <dbReference type="ARBA" id="ARBA00022676"/>
    </source>
</evidence>
<proteinExistence type="predicted"/>
<sequence length="513" mass="54709">MPRAASALSTRARTAAPAVILGLLATALSVTGSWIPSLWGDEAASVLSASRSVPSLLSMIQHVDAVHATYYLGLHGWVQLFGPSPFSVRFPSAIAVGLCVAGVVLLGARLRSMTFGVVAGAICAVLPRITYVGEEARSYAFTAAIATWLTLVFVLIVRSGSRRRLWVVYAVLLTLGTYLFLYLALVAVSHLVVLLLLPRGRRRALIVPWVVASGAAVLATAPVIVLAAFERGQIAYLSNEEQVTPTSTLVSMWFGSTGFAVVGWTLLAAGIAAMMLDWRARRDPLVPGDATPPVATVVAAWMLVPSVLLIGTSPVLEGFTARYLAMCAPAVALLMAAGLLWLVELLRLRRPAVVALITGVGVIAVAAVAAPVWAEQRGPYAKNDSDWVQISSTVGALARPGDAIAFDDGVRPSRRPRLALHLYPKGFTGLRDVTLTVPYYRSDTWYDRTQSLAAAAAAGRLDGVQRVWLVEYAIGSHVDHYGESTLTSLGFTPVHTTRTHRAAIIEYTRAPSP</sequence>
<reference evidence="11" key="1">
    <citation type="journal article" date="2019" name="Int. J. Syst. Evol. Microbiol.">
        <title>The Global Catalogue of Microorganisms (GCM) 10K type strain sequencing project: providing services to taxonomists for standard genome sequencing and annotation.</title>
        <authorList>
            <consortium name="The Broad Institute Genomics Platform"/>
            <consortium name="The Broad Institute Genome Sequencing Center for Infectious Disease"/>
            <person name="Wu L."/>
            <person name="Ma J."/>
        </authorList>
    </citation>
    <scope>NUCLEOTIDE SEQUENCE [LARGE SCALE GENOMIC DNA]</scope>
    <source>
        <strain evidence="11">CGMCC 4.6997</strain>
    </source>
</reference>
<keyword evidence="2" id="KW-1003">Cell membrane</keyword>
<evidence type="ECO:0000256" key="5">
    <source>
        <dbReference type="ARBA" id="ARBA00022692"/>
    </source>
</evidence>
<organism evidence="10 11">
    <name type="scientific">Lysinimonas soli</name>
    <dbReference type="NCBI Taxonomy" id="1074233"/>
    <lineage>
        <taxon>Bacteria</taxon>
        <taxon>Bacillati</taxon>
        <taxon>Actinomycetota</taxon>
        <taxon>Actinomycetes</taxon>
        <taxon>Micrococcales</taxon>
        <taxon>Microbacteriaceae</taxon>
        <taxon>Lysinimonas</taxon>
    </lineage>
</organism>
<feature type="transmembrane region" description="Helical" evidence="8">
    <location>
        <begin position="90"/>
        <end position="108"/>
    </location>
</feature>
<keyword evidence="11" id="KW-1185">Reference proteome</keyword>
<evidence type="ECO:0000259" key="9">
    <source>
        <dbReference type="Pfam" id="PF13231"/>
    </source>
</evidence>
<dbReference type="EMBL" id="JBHSMG010000003">
    <property type="protein sequence ID" value="MFC5503074.1"/>
    <property type="molecule type" value="Genomic_DNA"/>
</dbReference>
<feature type="transmembrane region" description="Helical" evidence="8">
    <location>
        <begin position="323"/>
        <end position="342"/>
    </location>
</feature>
<evidence type="ECO:0000313" key="10">
    <source>
        <dbReference type="EMBL" id="MFC5503074.1"/>
    </source>
</evidence>
<dbReference type="RefSeq" id="WP_386740787.1">
    <property type="nucleotide sequence ID" value="NZ_JBHSMG010000003.1"/>
</dbReference>
<feature type="transmembrane region" description="Helical" evidence="8">
    <location>
        <begin position="354"/>
        <end position="374"/>
    </location>
</feature>
<keyword evidence="3 10" id="KW-0328">Glycosyltransferase</keyword>
<accession>A0ABW0NU51</accession>
<feature type="transmembrane region" description="Helical" evidence="8">
    <location>
        <begin position="169"/>
        <end position="197"/>
    </location>
</feature>
<keyword evidence="6 8" id="KW-1133">Transmembrane helix</keyword>
<dbReference type="PANTHER" id="PTHR33908:SF3">
    <property type="entry name" value="UNDECAPRENYL PHOSPHATE-ALPHA-4-AMINO-4-DEOXY-L-ARABINOSE ARABINOSYL TRANSFERASE"/>
    <property type="match status" value="1"/>
</dbReference>
<feature type="transmembrane region" description="Helical" evidence="8">
    <location>
        <begin position="209"/>
        <end position="229"/>
    </location>
</feature>
<comment type="caution">
    <text evidence="10">The sequence shown here is derived from an EMBL/GenBank/DDBJ whole genome shotgun (WGS) entry which is preliminary data.</text>
</comment>
<evidence type="ECO:0000256" key="7">
    <source>
        <dbReference type="ARBA" id="ARBA00023136"/>
    </source>
</evidence>
<evidence type="ECO:0000256" key="8">
    <source>
        <dbReference type="SAM" id="Phobius"/>
    </source>
</evidence>
<dbReference type="EC" id="2.4.-.-" evidence="10"/>
<dbReference type="InterPro" id="IPR050297">
    <property type="entry name" value="LipidA_mod_glycosyltrf_83"/>
</dbReference>
<comment type="subcellular location">
    <subcellularLocation>
        <location evidence="1">Cell membrane</location>
        <topology evidence="1">Multi-pass membrane protein</topology>
    </subcellularLocation>
</comment>
<protein>
    <submittedName>
        <fullName evidence="10">Glycosyltransferase family 39 protein</fullName>
        <ecNumber evidence="10">2.4.-.-</ecNumber>
    </submittedName>
</protein>
<name>A0ABW0NU51_9MICO</name>
<dbReference type="Proteomes" id="UP001596039">
    <property type="component" value="Unassembled WGS sequence"/>
</dbReference>
<feature type="domain" description="Glycosyltransferase RgtA/B/C/D-like" evidence="9">
    <location>
        <begin position="78"/>
        <end position="224"/>
    </location>
</feature>
<dbReference type="GO" id="GO:0016757">
    <property type="term" value="F:glycosyltransferase activity"/>
    <property type="evidence" value="ECO:0007669"/>
    <property type="project" value="UniProtKB-KW"/>
</dbReference>
<dbReference type="Pfam" id="PF13231">
    <property type="entry name" value="PMT_2"/>
    <property type="match status" value="1"/>
</dbReference>
<dbReference type="InterPro" id="IPR038731">
    <property type="entry name" value="RgtA/B/C-like"/>
</dbReference>
<gene>
    <name evidence="10" type="ORF">ACFPJ4_12565</name>
</gene>
<keyword evidence="7 8" id="KW-0472">Membrane</keyword>
<dbReference type="PANTHER" id="PTHR33908">
    <property type="entry name" value="MANNOSYLTRANSFERASE YKCB-RELATED"/>
    <property type="match status" value="1"/>
</dbReference>
<feature type="transmembrane region" description="Helical" evidence="8">
    <location>
        <begin position="115"/>
        <end position="133"/>
    </location>
</feature>
<evidence type="ECO:0000256" key="4">
    <source>
        <dbReference type="ARBA" id="ARBA00022679"/>
    </source>
</evidence>
<evidence type="ECO:0000313" key="11">
    <source>
        <dbReference type="Proteomes" id="UP001596039"/>
    </source>
</evidence>
<keyword evidence="4 10" id="KW-0808">Transferase</keyword>
<feature type="transmembrane region" description="Helical" evidence="8">
    <location>
        <begin position="294"/>
        <end position="316"/>
    </location>
</feature>